<feature type="compositionally biased region" description="Basic and acidic residues" evidence="1">
    <location>
        <begin position="202"/>
        <end position="219"/>
    </location>
</feature>
<dbReference type="PANTHER" id="PTHR23216:SF1">
    <property type="entry name" value="NUCLEOLAR AND COILED-BODY PHOSPHOPROTEIN 1"/>
    <property type="match status" value="1"/>
</dbReference>
<dbReference type="InterPro" id="IPR006594">
    <property type="entry name" value="LisH"/>
</dbReference>
<name>A0AAD7VKM7_QUISA</name>
<proteinExistence type="predicted"/>
<feature type="compositionally biased region" description="Basic and acidic residues" evidence="1">
    <location>
        <begin position="421"/>
        <end position="430"/>
    </location>
</feature>
<feature type="compositionally biased region" description="Polar residues" evidence="1">
    <location>
        <begin position="390"/>
        <end position="417"/>
    </location>
</feature>
<dbReference type="PROSITE" id="PS50896">
    <property type="entry name" value="LISH"/>
    <property type="match status" value="1"/>
</dbReference>
<feature type="compositionally biased region" description="Basic and acidic residues" evidence="1">
    <location>
        <begin position="370"/>
        <end position="384"/>
    </location>
</feature>
<evidence type="ECO:0000313" key="3">
    <source>
        <dbReference type="EMBL" id="KAJ7979386.1"/>
    </source>
</evidence>
<dbReference type="PANTHER" id="PTHR23216">
    <property type="entry name" value="NUCLEOLAR AND COILED-BODY PHOSPHOPROTEIN 1"/>
    <property type="match status" value="1"/>
</dbReference>
<evidence type="ECO:0000256" key="1">
    <source>
        <dbReference type="SAM" id="MobiDB-lite"/>
    </source>
</evidence>
<dbReference type="Pfam" id="PF05022">
    <property type="entry name" value="SRP40_C"/>
    <property type="match status" value="1"/>
</dbReference>
<accession>A0AAD7VKM7</accession>
<sequence>MPVTITANKVDPRLVAFKPRQVLLGSSSMKHSNGNDNKALADGTLSLNLDQKLLLHQSIDRYLEKSGLSKTLKKFRSEAQIETDDLKVSLIDLEVMCLTYLEKCKDAKITVNNQKEQDEKVKKNSRKDGEGDLIADVENTSRKKKSHKSDQSGAAESCKNPKNSEEMTNDADPKSNKSKEKKEKKKKSDSLSQGTEQAGADVPKKLANESKMQEPDNKGRDKKRKKNKPSSEPLGDKDVGEESKDVKCAVGPKAVNDAELNVEEKSDKPKGKKKKKDGISETISACNSKELQNRDSNGTISEKDQIKNSDEDAAEKKKDSKKRERLTSEEDSLQLPDKKAEEESKRRKIGNSTESNGNEQSAKVNGTLGSDKDENKENVVKKGQDGGNDFQRTSSGQINRQANGNLKKTGEKSSTQKSLKKQHDNSVEPKTVKAFQRVKVDVVEFVDERLKDNSYWAKDGADSGYGAKAQEVLGQVRGRDFRHEKTKKKRGTYRGGLIDLQSHSIKFNYSDEE</sequence>
<dbReference type="GO" id="GO:0005730">
    <property type="term" value="C:nucleolus"/>
    <property type="evidence" value="ECO:0007669"/>
    <property type="project" value="InterPro"/>
</dbReference>
<dbReference type="KEGG" id="qsa:O6P43_002791"/>
<dbReference type="Proteomes" id="UP001163823">
    <property type="component" value="Chromosome 2"/>
</dbReference>
<organism evidence="3 4">
    <name type="scientific">Quillaja saponaria</name>
    <name type="common">Soap bark tree</name>
    <dbReference type="NCBI Taxonomy" id="32244"/>
    <lineage>
        <taxon>Eukaryota</taxon>
        <taxon>Viridiplantae</taxon>
        <taxon>Streptophyta</taxon>
        <taxon>Embryophyta</taxon>
        <taxon>Tracheophyta</taxon>
        <taxon>Spermatophyta</taxon>
        <taxon>Magnoliopsida</taxon>
        <taxon>eudicotyledons</taxon>
        <taxon>Gunneridae</taxon>
        <taxon>Pentapetalae</taxon>
        <taxon>rosids</taxon>
        <taxon>fabids</taxon>
        <taxon>Fabales</taxon>
        <taxon>Quillajaceae</taxon>
        <taxon>Quillaja</taxon>
    </lineage>
</organism>
<comment type="caution">
    <text evidence="3">The sequence shown here is derived from an EMBL/GenBank/DDBJ whole genome shotgun (WGS) entry which is preliminary data.</text>
</comment>
<reference evidence="3" key="1">
    <citation type="journal article" date="2023" name="Science">
        <title>Elucidation of the pathway for biosynthesis of saponin adjuvants from the soapbark tree.</title>
        <authorList>
            <person name="Reed J."/>
            <person name="Orme A."/>
            <person name="El-Demerdash A."/>
            <person name="Owen C."/>
            <person name="Martin L.B.B."/>
            <person name="Misra R.C."/>
            <person name="Kikuchi S."/>
            <person name="Rejzek M."/>
            <person name="Martin A.C."/>
            <person name="Harkess A."/>
            <person name="Leebens-Mack J."/>
            <person name="Louveau T."/>
            <person name="Stephenson M.J."/>
            <person name="Osbourn A."/>
        </authorList>
    </citation>
    <scope>NUCLEOTIDE SEQUENCE</scope>
    <source>
        <strain evidence="3">S10</strain>
    </source>
</reference>
<evidence type="ECO:0000259" key="2">
    <source>
        <dbReference type="Pfam" id="PF05022"/>
    </source>
</evidence>
<dbReference type="InterPro" id="IPR039191">
    <property type="entry name" value="Nopp140-like"/>
</dbReference>
<feature type="compositionally biased region" description="Basic and acidic residues" evidence="1">
    <location>
        <begin position="336"/>
        <end position="345"/>
    </location>
</feature>
<feature type="compositionally biased region" description="Basic and acidic residues" evidence="1">
    <location>
        <begin position="171"/>
        <end position="189"/>
    </location>
</feature>
<feature type="domain" description="Srp40 C-terminal" evidence="2">
    <location>
        <begin position="435"/>
        <end position="507"/>
    </location>
</feature>
<feature type="compositionally biased region" description="Basic and acidic residues" evidence="1">
    <location>
        <begin position="115"/>
        <end position="130"/>
    </location>
</feature>
<feature type="region of interest" description="Disordered" evidence="1">
    <location>
        <begin position="476"/>
        <end position="495"/>
    </location>
</feature>
<feature type="compositionally biased region" description="Basic and acidic residues" evidence="1">
    <location>
        <begin position="234"/>
        <end position="247"/>
    </location>
</feature>
<dbReference type="EMBL" id="JARAOO010000002">
    <property type="protein sequence ID" value="KAJ7979386.1"/>
    <property type="molecule type" value="Genomic_DNA"/>
</dbReference>
<gene>
    <name evidence="3" type="ORF">O6P43_002791</name>
</gene>
<protein>
    <submittedName>
        <fullName evidence="3">Nucleolar and coiled-body phosphoprotein 1-like</fullName>
    </submittedName>
</protein>
<feature type="compositionally biased region" description="Polar residues" evidence="1">
    <location>
        <begin position="350"/>
        <end position="368"/>
    </location>
</feature>
<feature type="compositionally biased region" description="Basic and acidic residues" evidence="1">
    <location>
        <begin position="301"/>
        <end position="328"/>
    </location>
</feature>
<evidence type="ECO:0000313" key="4">
    <source>
        <dbReference type="Proteomes" id="UP001163823"/>
    </source>
</evidence>
<feature type="compositionally biased region" description="Polar residues" evidence="1">
    <location>
        <begin position="281"/>
        <end position="300"/>
    </location>
</feature>
<keyword evidence="4" id="KW-1185">Reference proteome</keyword>
<feature type="region of interest" description="Disordered" evidence="1">
    <location>
        <begin position="114"/>
        <end position="430"/>
    </location>
</feature>
<dbReference type="AlphaFoldDB" id="A0AAD7VKM7"/>
<dbReference type="InterPro" id="IPR007718">
    <property type="entry name" value="Srp40_C"/>
</dbReference>